<dbReference type="RefSeq" id="WP_091726188.1">
    <property type="nucleotide sequence ID" value="NZ_FNQE01000002.1"/>
</dbReference>
<proteinExistence type="inferred from homology"/>
<feature type="domain" description="ABC transporter" evidence="5">
    <location>
        <begin position="5"/>
        <end position="232"/>
    </location>
</feature>
<evidence type="ECO:0000259" key="5">
    <source>
        <dbReference type="PROSITE" id="PS50893"/>
    </source>
</evidence>
<dbReference type="OrthoDB" id="9809205at2"/>
<keyword evidence="3" id="KW-0547">Nucleotide-binding</keyword>
<name>A0A1H3KRB6_9FIRM</name>
<dbReference type="InterPro" id="IPR003593">
    <property type="entry name" value="AAA+_ATPase"/>
</dbReference>
<comment type="similarity">
    <text evidence="1">Belongs to the ABC transporter superfamily.</text>
</comment>
<sequence>MEYVLEVKNLNKTYGKNRVLNNVSLNVKHNEIVGFIGPNGAGKSTTMKCICNLIYPDSGEIIINGYDLFKDREKALENQAALIESPGLYQDMTGKENIDLIARLRNVSKERVKEIYEFTEIGKALERKVSGYSMGMKQRLALGIAILTKPRFLILDEPTNGLDPTGVIKLRSTLQKLVKEEDISILFSSHQLGEVEKLADRIVCINKGEIIEVPNIMSSIQNYIIQISDLDTTLQIITNIIGEDAVEAITLDSIKFEIQNQDILSEILFQLLSRKIKIYDIYKDNVDIETIYEEIYIDNQILRG</sequence>
<dbReference type="PANTHER" id="PTHR43335">
    <property type="entry name" value="ABC TRANSPORTER, ATP-BINDING PROTEIN"/>
    <property type="match status" value="1"/>
</dbReference>
<organism evidence="6 7">
    <name type="scientific">Proteiniborus ethanoligenes</name>
    <dbReference type="NCBI Taxonomy" id="415015"/>
    <lineage>
        <taxon>Bacteria</taxon>
        <taxon>Bacillati</taxon>
        <taxon>Bacillota</taxon>
        <taxon>Clostridia</taxon>
        <taxon>Eubacteriales</taxon>
        <taxon>Proteiniborus</taxon>
    </lineage>
</organism>
<keyword evidence="7" id="KW-1185">Reference proteome</keyword>
<dbReference type="Gene3D" id="3.40.50.300">
    <property type="entry name" value="P-loop containing nucleotide triphosphate hydrolases"/>
    <property type="match status" value="1"/>
</dbReference>
<dbReference type="InterPro" id="IPR027417">
    <property type="entry name" value="P-loop_NTPase"/>
</dbReference>
<evidence type="ECO:0000313" key="7">
    <source>
        <dbReference type="Proteomes" id="UP000198625"/>
    </source>
</evidence>
<evidence type="ECO:0000256" key="1">
    <source>
        <dbReference type="ARBA" id="ARBA00005417"/>
    </source>
</evidence>
<gene>
    <name evidence="6" type="ORF">SAMN05660462_00285</name>
</gene>
<dbReference type="Pfam" id="PF00005">
    <property type="entry name" value="ABC_tran"/>
    <property type="match status" value="1"/>
</dbReference>
<dbReference type="SUPFAM" id="SSF52540">
    <property type="entry name" value="P-loop containing nucleoside triphosphate hydrolases"/>
    <property type="match status" value="1"/>
</dbReference>
<dbReference type="GO" id="GO:0016887">
    <property type="term" value="F:ATP hydrolysis activity"/>
    <property type="evidence" value="ECO:0007669"/>
    <property type="project" value="InterPro"/>
</dbReference>
<protein>
    <submittedName>
        <fullName evidence="6">ABC-2 type transport system ATP-binding protein</fullName>
    </submittedName>
</protein>
<accession>A0A1H3KRB6</accession>
<dbReference type="PROSITE" id="PS50893">
    <property type="entry name" value="ABC_TRANSPORTER_2"/>
    <property type="match status" value="1"/>
</dbReference>
<evidence type="ECO:0000256" key="4">
    <source>
        <dbReference type="ARBA" id="ARBA00022840"/>
    </source>
</evidence>
<evidence type="ECO:0000313" key="6">
    <source>
        <dbReference type="EMBL" id="SDY54702.1"/>
    </source>
</evidence>
<dbReference type="Proteomes" id="UP000198625">
    <property type="component" value="Unassembled WGS sequence"/>
</dbReference>
<reference evidence="6 7" key="1">
    <citation type="submission" date="2016-10" db="EMBL/GenBank/DDBJ databases">
        <authorList>
            <person name="de Groot N.N."/>
        </authorList>
    </citation>
    <scope>NUCLEOTIDE SEQUENCE [LARGE SCALE GENOMIC DNA]</scope>
    <source>
        <strain evidence="6 7">DSM 21650</strain>
    </source>
</reference>
<keyword evidence="4 6" id="KW-0067">ATP-binding</keyword>
<dbReference type="PANTHER" id="PTHR43335:SF4">
    <property type="entry name" value="ABC TRANSPORTER, ATP-BINDING PROTEIN"/>
    <property type="match status" value="1"/>
</dbReference>
<dbReference type="SMART" id="SM00382">
    <property type="entry name" value="AAA"/>
    <property type="match status" value="1"/>
</dbReference>
<dbReference type="InterPro" id="IPR003439">
    <property type="entry name" value="ABC_transporter-like_ATP-bd"/>
</dbReference>
<dbReference type="GO" id="GO:0005524">
    <property type="term" value="F:ATP binding"/>
    <property type="evidence" value="ECO:0007669"/>
    <property type="project" value="UniProtKB-KW"/>
</dbReference>
<dbReference type="AlphaFoldDB" id="A0A1H3KRB6"/>
<evidence type="ECO:0000256" key="2">
    <source>
        <dbReference type="ARBA" id="ARBA00022448"/>
    </source>
</evidence>
<dbReference type="STRING" id="415015.SAMN05660462_00285"/>
<evidence type="ECO:0000256" key="3">
    <source>
        <dbReference type="ARBA" id="ARBA00022741"/>
    </source>
</evidence>
<dbReference type="EMBL" id="FNQE01000002">
    <property type="protein sequence ID" value="SDY54702.1"/>
    <property type="molecule type" value="Genomic_DNA"/>
</dbReference>
<keyword evidence="2" id="KW-0813">Transport</keyword>